<dbReference type="AlphaFoldDB" id="A0A9X2DZ60"/>
<keyword evidence="5" id="KW-1185">Reference proteome</keyword>
<protein>
    <submittedName>
        <fullName evidence="4">Response regulator transcription factor</fullName>
    </submittedName>
</protein>
<organism evidence="4 5">
    <name type="scientific">Rathayibacter rubneri</name>
    <dbReference type="NCBI Taxonomy" id="2950106"/>
    <lineage>
        <taxon>Bacteria</taxon>
        <taxon>Bacillati</taxon>
        <taxon>Actinomycetota</taxon>
        <taxon>Actinomycetes</taxon>
        <taxon>Micrococcales</taxon>
        <taxon>Microbacteriaceae</taxon>
        <taxon>Rathayibacter</taxon>
    </lineage>
</organism>
<accession>A0A9X2DZ60</accession>
<dbReference type="SUPFAM" id="SSF46894">
    <property type="entry name" value="C-terminal effector domain of the bipartite response regulators"/>
    <property type="match status" value="1"/>
</dbReference>
<dbReference type="Pfam" id="PF00072">
    <property type="entry name" value="Response_reg"/>
    <property type="match status" value="1"/>
</dbReference>
<dbReference type="InterPro" id="IPR011006">
    <property type="entry name" value="CheY-like_superfamily"/>
</dbReference>
<dbReference type="EMBL" id="JAMRYM010000076">
    <property type="protein sequence ID" value="MCM6763672.1"/>
    <property type="molecule type" value="Genomic_DNA"/>
</dbReference>
<dbReference type="Gene3D" id="1.10.10.10">
    <property type="entry name" value="Winged helix-like DNA-binding domain superfamily/Winged helix DNA-binding domain"/>
    <property type="match status" value="1"/>
</dbReference>
<dbReference type="SUPFAM" id="SSF52172">
    <property type="entry name" value="CheY-like"/>
    <property type="match status" value="1"/>
</dbReference>
<dbReference type="RefSeq" id="WP_251946923.1">
    <property type="nucleotide sequence ID" value="NZ_JAMRYM010000076.1"/>
</dbReference>
<dbReference type="InterPro" id="IPR000792">
    <property type="entry name" value="Tscrpt_reg_LuxR_C"/>
</dbReference>
<dbReference type="InterPro" id="IPR036388">
    <property type="entry name" value="WH-like_DNA-bd_sf"/>
</dbReference>
<feature type="modified residue" description="4-aspartylphosphate" evidence="2">
    <location>
        <position position="68"/>
    </location>
</feature>
<comment type="caution">
    <text evidence="4">The sequence shown here is derived from an EMBL/GenBank/DDBJ whole genome shotgun (WGS) entry which is preliminary data.</text>
</comment>
<dbReference type="GO" id="GO:0000160">
    <property type="term" value="P:phosphorelay signal transduction system"/>
    <property type="evidence" value="ECO:0007669"/>
    <property type="project" value="InterPro"/>
</dbReference>
<keyword evidence="1" id="KW-0238">DNA-binding</keyword>
<gene>
    <name evidence="4" type="ORF">NB037_14720</name>
</gene>
<dbReference type="GO" id="GO:0003677">
    <property type="term" value="F:DNA binding"/>
    <property type="evidence" value="ECO:0007669"/>
    <property type="project" value="UniProtKB-KW"/>
</dbReference>
<dbReference type="Gene3D" id="3.40.50.2300">
    <property type="match status" value="1"/>
</dbReference>
<keyword evidence="2" id="KW-0597">Phosphoprotein</keyword>
<reference evidence="4" key="1">
    <citation type="submission" date="2022-06" db="EMBL/GenBank/DDBJ databases">
        <title>Whole genome shotgun sequencing (WGS) of Rathayibacter sp. ZW T2_19, isolated from stored onions (Allium cepa).</title>
        <authorList>
            <person name="Stoll D.A."/>
            <person name="Huch M."/>
        </authorList>
    </citation>
    <scope>NUCLEOTIDE SEQUENCE</scope>
    <source>
        <strain evidence="4">ZW T2_19</strain>
    </source>
</reference>
<feature type="domain" description="Response regulatory" evidence="3">
    <location>
        <begin position="17"/>
        <end position="132"/>
    </location>
</feature>
<proteinExistence type="predicted"/>
<evidence type="ECO:0000259" key="3">
    <source>
        <dbReference type="PROSITE" id="PS50110"/>
    </source>
</evidence>
<name>A0A9X2DZ60_9MICO</name>
<sequence length="222" mass="23204">MSTPSGGPTATEGRTISLAILDDHPILLRALAEWIGRSGAPIRVVATASSWVGLLADPAFPSDVVLLDIDLGDDLDLAMKIRTLTAAGSAVVIISTHAQAATIQRALEAGARGYVVKSEPTAVIIEAIRTVASGAVFLTGPTRGLLGGSPGDTLTARERLVVGLFAEGLPLKQLAAELRITQDAARSCLRSARAKYREAGVEVGGRIALRRQALRDGIIVRR</sequence>
<dbReference type="SMART" id="SM00421">
    <property type="entry name" value="HTH_LUXR"/>
    <property type="match status" value="1"/>
</dbReference>
<dbReference type="InterPro" id="IPR016032">
    <property type="entry name" value="Sig_transdc_resp-reg_C-effctor"/>
</dbReference>
<dbReference type="GO" id="GO:0006355">
    <property type="term" value="P:regulation of DNA-templated transcription"/>
    <property type="evidence" value="ECO:0007669"/>
    <property type="project" value="InterPro"/>
</dbReference>
<dbReference type="PROSITE" id="PS50110">
    <property type="entry name" value="RESPONSE_REGULATORY"/>
    <property type="match status" value="1"/>
</dbReference>
<dbReference type="InterPro" id="IPR001789">
    <property type="entry name" value="Sig_transdc_resp-reg_receiver"/>
</dbReference>
<dbReference type="PANTHER" id="PTHR45566:SF2">
    <property type="entry name" value="NARL SUBFAMILY"/>
    <property type="match status" value="1"/>
</dbReference>
<evidence type="ECO:0000313" key="4">
    <source>
        <dbReference type="EMBL" id="MCM6763672.1"/>
    </source>
</evidence>
<evidence type="ECO:0000256" key="1">
    <source>
        <dbReference type="ARBA" id="ARBA00023125"/>
    </source>
</evidence>
<evidence type="ECO:0000256" key="2">
    <source>
        <dbReference type="PROSITE-ProRule" id="PRU00169"/>
    </source>
</evidence>
<dbReference type="Proteomes" id="UP001155240">
    <property type="component" value="Unassembled WGS sequence"/>
</dbReference>
<dbReference type="PANTHER" id="PTHR45566">
    <property type="entry name" value="HTH-TYPE TRANSCRIPTIONAL REGULATOR YHJB-RELATED"/>
    <property type="match status" value="1"/>
</dbReference>
<dbReference type="SMART" id="SM00448">
    <property type="entry name" value="REC"/>
    <property type="match status" value="1"/>
</dbReference>
<dbReference type="InterPro" id="IPR051015">
    <property type="entry name" value="EvgA-like"/>
</dbReference>
<evidence type="ECO:0000313" key="5">
    <source>
        <dbReference type="Proteomes" id="UP001155240"/>
    </source>
</evidence>